<dbReference type="Pfam" id="PF08478">
    <property type="entry name" value="POTRA_1"/>
    <property type="match status" value="1"/>
</dbReference>
<evidence type="ECO:0000256" key="7">
    <source>
        <dbReference type="ARBA" id="ARBA00023136"/>
    </source>
</evidence>
<proteinExistence type="inferred from homology"/>
<keyword evidence="4 9" id="KW-0132">Cell division</keyword>
<organism evidence="11">
    <name type="scientific">Actinobacillus pleuropneumoniae serovar 3</name>
    <dbReference type="NCBI Taxonomy" id="434270"/>
    <lineage>
        <taxon>Bacteria</taxon>
        <taxon>Pseudomonadati</taxon>
        <taxon>Pseudomonadota</taxon>
        <taxon>Gammaproteobacteria</taxon>
        <taxon>Pasteurellales</taxon>
        <taxon>Pasteurellaceae</taxon>
        <taxon>Actinobacillus</taxon>
    </lineage>
</organism>
<dbReference type="InterPro" id="IPR005548">
    <property type="entry name" value="Cell_div_FtsQ/DivIB_C"/>
</dbReference>
<evidence type="ECO:0000313" key="11">
    <source>
        <dbReference type="EMBL" id="AMR58792.1"/>
    </source>
</evidence>
<accession>A0A142IGT1</accession>
<evidence type="ECO:0000256" key="8">
    <source>
        <dbReference type="ARBA" id="ARBA00023306"/>
    </source>
</evidence>
<keyword evidence="3 9" id="KW-0997">Cell inner membrane</keyword>
<evidence type="ECO:0000256" key="6">
    <source>
        <dbReference type="ARBA" id="ARBA00022989"/>
    </source>
</evidence>
<keyword evidence="6 9" id="KW-1133">Transmembrane helix</keyword>
<comment type="similarity">
    <text evidence="9">Belongs to the FtsQ/DivIB family. FtsQ subfamily.</text>
</comment>
<evidence type="ECO:0000256" key="3">
    <source>
        <dbReference type="ARBA" id="ARBA00022519"/>
    </source>
</evidence>
<dbReference type="PROSITE" id="PS51779">
    <property type="entry name" value="POTRA"/>
    <property type="match status" value="1"/>
</dbReference>
<evidence type="ECO:0000256" key="2">
    <source>
        <dbReference type="ARBA" id="ARBA00022475"/>
    </source>
</evidence>
<name>A0A142IGT1_ACTPL</name>
<dbReference type="HAMAP" id="MF_00911">
    <property type="entry name" value="FtsQ_subfam"/>
    <property type="match status" value="1"/>
</dbReference>
<protein>
    <recommendedName>
        <fullName evidence="9">Cell division protein FtsQ</fullName>
    </recommendedName>
</protein>
<evidence type="ECO:0000259" key="10">
    <source>
        <dbReference type="PROSITE" id="PS51779"/>
    </source>
</evidence>
<gene>
    <name evidence="9 11" type="primary">ftsQ</name>
</gene>
<keyword evidence="2 9" id="KW-1003">Cell membrane</keyword>
<comment type="function">
    <text evidence="9">Essential cell division protein. May link together the upstream cell division proteins, which are predominantly cytoplasmic, with the downstream cell division proteins, which are predominantly periplasmic. May control correct divisome assembly.</text>
</comment>
<dbReference type="GO" id="GO:0090529">
    <property type="term" value="P:cell septum assembly"/>
    <property type="evidence" value="ECO:0007669"/>
    <property type="project" value="InterPro"/>
</dbReference>
<reference evidence="11" key="1">
    <citation type="submission" date="2015-06" db="EMBL/GenBank/DDBJ databases">
        <title>Cloning of Actinobacillus pleuropneumoniae cell division protein related gene FtsQ.</title>
        <authorList>
            <person name="Tang Z.S."/>
            <person name="Huang F.S."/>
            <person name="Hu P.P."/>
            <person name="Niu J.C."/>
            <person name="Sun J.R.N."/>
        </authorList>
    </citation>
    <scope>NUCLEOTIDE SEQUENCE</scope>
    <source>
        <strain evidence="11">Changsha</strain>
    </source>
</reference>
<keyword evidence="7 9" id="KW-0472">Membrane</keyword>
<dbReference type="GO" id="GO:0005886">
    <property type="term" value="C:plasma membrane"/>
    <property type="evidence" value="ECO:0007669"/>
    <property type="project" value="UniProtKB-SubCell"/>
</dbReference>
<dbReference type="GO" id="GO:0043093">
    <property type="term" value="P:FtsZ-dependent cytokinesis"/>
    <property type="evidence" value="ECO:0007669"/>
    <property type="project" value="UniProtKB-UniRule"/>
</dbReference>
<feature type="transmembrane region" description="Helical" evidence="9">
    <location>
        <begin position="31"/>
        <end position="52"/>
    </location>
</feature>
<dbReference type="InterPro" id="IPR045335">
    <property type="entry name" value="FtsQ_C_sf"/>
</dbReference>
<keyword evidence="5 9" id="KW-0812">Transmembrane</keyword>
<dbReference type="EMBL" id="KT253250">
    <property type="protein sequence ID" value="AMR58792.1"/>
    <property type="molecule type" value="Genomic_DNA"/>
</dbReference>
<keyword evidence="8 9" id="KW-0131">Cell cycle</keyword>
<dbReference type="Gene3D" id="3.10.20.310">
    <property type="entry name" value="membrane protein fhac"/>
    <property type="match status" value="1"/>
</dbReference>
<dbReference type="AlphaFoldDB" id="A0A142IGT1"/>
<evidence type="ECO:0000256" key="4">
    <source>
        <dbReference type="ARBA" id="ARBA00022618"/>
    </source>
</evidence>
<dbReference type="InterPro" id="IPR026579">
    <property type="entry name" value="FtsQ"/>
</dbReference>
<evidence type="ECO:0000256" key="5">
    <source>
        <dbReference type="ARBA" id="ARBA00022692"/>
    </source>
</evidence>
<dbReference type="InterPro" id="IPR034746">
    <property type="entry name" value="POTRA"/>
</dbReference>
<dbReference type="PANTHER" id="PTHR35851:SF1">
    <property type="entry name" value="CELL DIVISION PROTEIN FTSQ"/>
    <property type="match status" value="1"/>
</dbReference>
<dbReference type="GO" id="GO:0032153">
    <property type="term" value="C:cell division site"/>
    <property type="evidence" value="ECO:0007669"/>
    <property type="project" value="UniProtKB-UniRule"/>
</dbReference>
<dbReference type="PANTHER" id="PTHR35851">
    <property type="entry name" value="CELL DIVISION PROTEIN FTSQ"/>
    <property type="match status" value="1"/>
</dbReference>
<comment type="subunit">
    <text evidence="9">Part of a complex composed of FtsB, FtsL and FtsQ.</text>
</comment>
<feature type="domain" description="POTRA" evidence="10">
    <location>
        <begin position="62"/>
        <end position="132"/>
    </location>
</feature>
<sequence length="264" mass="30046">MVSVLRKKTAQSVRFKPLKVRSSLNPFNRIVLIKPLIVLLCVIFAFLVYSNWHTWLESLDRSPIRAYALTHKTRFTTNADIRETLSQKPALKGYFGQDIQDVKAKLLAISWVRDVVVRKVYPDRLSITLIEHNPVAVWNDVNFLSEQGIVFSLPPDRIDKTGFPMLYGPDTEGKVVLEAWSKIKADLKARNLDLSSVSVDNRGSWTITLSNNVELRLGRGEWTPKIDRFVTIFPEIDVPEGKKLAYVDLRYEHGAAVGFSPLPK</sequence>
<comment type="subcellular location">
    <subcellularLocation>
        <location evidence="9">Cell inner membrane</location>
        <topology evidence="9">Single-pass type II membrane protein</topology>
    </subcellularLocation>
    <subcellularLocation>
        <location evidence="1">Membrane</location>
    </subcellularLocation>
    <text evidence="9">Localizes to the division septum.</text>
</comment>
<dbReference type="Gene3D" id="3.40.50.11690">
    <property type="entry name" value="Cell division protein FtsQ/DivIB"/>
    <property type="match status" value="1"/>
</dbReference>
<evidence type="ECO:0000256" key="9">
    <source>
        <dbReference type="HAMAP-Rule" id="MF_00911"/>
    </source>
</evidence>
<dbReference type="Pfam" id="PF03799">
    <property type="entry name" value="FtsQ_DivIB_C"/>
    <property type="match status" value="1"/>
</dbReference>
<evidence type="ECO:0000256" key="1">
    <source>
        <dbReference type="ARBA" id="ARBA00004370"/>
    </source>
</evidence>
<dbReference type="InterPro" id="IPR013685">
    <property type="entry name" value="POTRA_FtsQ_type"/>
</dbReference>